<reference evidence="1" key="1">
    <citation type="submission" date="2024-01" db="EMBL/GenBank/DDBJ databases">
        <authorList>
            <person name="Webb A."/>
        </authorList>
    </citation>
    <scope>NUCLEOTIDE SEQUENCE</scope>
    <source>
        <strain evidence="1">Pm1</strain>
    </source>
</reference>
<sequence>MALPRIELPVPFAHVTPPGRLNYHPPLTKRVLYH</sequence>
<comment type="caution">
    <text evidence="1">The sequence shown here is derived from an EMBL/GenBank/DDBJ whole genome shotgun (WGS) entry which is preliminary data.</text>
</comment>
<gene>
    <name evidence="1" type="ORF">PM001_LOCUS33093</name>
</gene>
<proteinExistence type="predicted"/>
<evidence type="ECO:0000313" key="1">
    <source>
        <dbReference type="EMBL" id="CAK7947943.1"/>
    </source>
</evidence>
<organism evidence="1 2">
    <name type="scientific">Peronospora matthiolae</name>
    <dbReference type="NCBI Taxonomy" id="2874970"/>
    <lineage>
        <taxon>Eukaryota</taxon>
        <taxon>Sar</taxon>
        <taxon>Stramenopiles</taxon>
        <taxon>Oomycota</taxon>
        <taxon>Peronosporomycetes</taxon>
        <taxon>Peronosporales</taxon>
        <taxon>Peronosporaceae</taxon>
        <taxon>Peronospora</taxon>
    </lineage>
</organism>
<protein>
    <submittedName>
        <fullName evidence="1">Uncharacterized protein</fullName>
    </submittedName>
</protein>
<dbReference type="EMBL" id="CAKLBY020000389">
    <property type="protein sequence ID" value="CAK7947943.1"/>
    <property type="molecule type" value="Genomic_DNA"/>
</dbReference>
<evidence type="ECO:0000313" key="2">
    <source>
        <dbReference type="Proteomes" id="UP001162060"/>
    </source>
</evidence>
<dbReference type="Proteomes" id="UP001162060">
    <property type="component" value="Unassembled WGS sequence"/>
</dbReference>
<accession>A0AAV1VNU6</accession>
<name>A0AAV1VNU6_9STRA</name>
<dbReference type="AlphaFoldDB" id="A0AAV1VNU6"/>